<feature type="compositionally biased region" description="Polar residues" evidence="1">
    <location>
        <begin position="8"/>
        <end position="24"/>
    </location>
</feature>
<feature type="region of interest" description="Disordered" evidence="1">
    <location>
        <begin position="1"/>
        <end position="24"/>
    </location>
</feature>
<evidence type="ECO:0000313" key="3">
    <source>
        <dbReference type="Proteomes" id="UP000606974"/>
    </source>
</evidence>
<dbReference type="Proteomes" id="UP000606974">
    <property type="component" value="Unassembled WGS sequence"/>
</dbReference>
<keyword evidence="3" id="KW-1185">Reference proteome</keyword>
<feature type="compositionally biased region" description="Polar residues" evidence="1">
    <location>
        <begin position="208"/>
        <end position="229"/>
    </location>
</feature>
<name>A0A8H7E5Z5_9EURO</name>
<protein>
    <submittedName>
        <fullName evidence="2">Uncharacterized protein</fullName>
    </submittedName>
</protein>
<evidence type="ECO:0000256" key="1">
    <source>
        <dbReference type="SAM" id="MobiDB-lite"/>
    </source>
</evidence>
<dbReference type="OrthoDB" id="10292685at2759"/>
<organism evidence="2 3">
    <name type="scientific">Endocarpon pusillum</name>
    <dbReference type="NCBI Taxonomy" id="364733"/>
    <lineage>
        <taxon>Eukaryota</taxon>
        <taxon>Fungi</taxon>
        <taxon>Dikarya</taxon>
        <taxon>Ascomycota</taxon>
        <taxon>Pezizomycotina</taxon>
        <taxon>Eurotiomycetes</taxon>
        <taxon>Chaetothyriomycetidae</taxon>
        <taxon>Verrucariales</taxon>
        <taxon>Verrucariaceae</taxon>
        <taxon>Endocarpon</taxon>
    </lineage>
</organism>
<sequence length="526" mass="58481">MDHRIIDSQHNWPNPVNDADSGQPSTWQGWGFDGQNNSYDNYAQSVSQNVFDQFLNGGTYASPETQVIKKKQGSVDSDHDLQMGFHVASAPSLADKHGHNLPDNMQTNSSPAVDYAGSDCGQAAVSFDNKCDETCKASPESHSSKELHPEPLQVPRLSQNMMSLAIGQGGNEHAKHEIDVKLEQSSSMMGSLLNTPAFQHDQGHPSRMNFQSPFQSQNSTSRLQQQQVLPNGPIPAKRRQKGQTEMFRSQGIQGPGGSRSNIVSFPNLSSQLPAYQNDLISTSSSSSNETINFNGSQQQTQNYLPQVPIPSTTALYNSTMPFPPNHNQQPNLSSGSMSVGQIAIIRQEQISRLRGDIFDEVKLHLQIMTAYFTHALKHLCRDVSPAAAQAKQHWLESAKAWFSTVPEAWKTNLPVTQSRSHPVEKMLIQKLHIQGLIEAQRRHKMANKTWPHTPEEWKQDISITAHWEELKLMKTWTAMFNGMLQDLRSKFPLLEDALEEIRAGGGWDQLLGGGGDDVKIETDEDS</sequence>
<dbReference type="EMBL" id="JAACFV010000041">
    <property type="protein sequence ID" value="KAF7509458.1"/>
    <property type="molecule type" value="Genomic_DNA"/>
</dbReference>
<feature type="compositionally biased region" description="Polar residues" evidence="1">
    <location>
        <begin position="246"/>
        <end position="265"/>
    </location>
</feature>
<gene>
    <name evidence="2" type="ORF">GJ744_008021</name>
</gene>
<proteinExistence type="predicted"/>
<comment type="caution">
    <text evidence="2">The sequence shown here is derived from an EMBL/GenBank/DDBJ whole genome shotgun (WGS) entry which is preliminary data.</text>
</comment>
<accession>A0A8H7E5Z5</accession>
<dbReference type="AlphaFoldDB" id="A0A8H7E5Z5"/>
<reference evidence="2" key="1">
    <citation type="submission" date="2020-02" db="EMBL/GenBank/DDBJ databases">
        <authorList>
            <person name="Palmer J.M."/>
        </authorList>
    </citation>
    <scope>NUCLEOTIDE SEQUENCE</scope>
    <source>
        <strain evidence="2">EPUS1.4</strain>
        <tissue evidence="2">Thallus</tissue>
    </source>
</reference>
<feature type="region of interest" description="Disordered" evidence="1">
    <location>
        <begin position="201"/>
        <end position="265"/>
    </location>
</feature>
<evidence type="ECO:0000313" key="2">
    <source>
        <dbReference type="EMBL" id="KAF7509458.1"/>
    </source>
</evidence>